<dbReference type="Proteomes" id="UP001055460">
    <property type="component" value="Plasmid pA"/>
</dbReference>
<dbReference type="EMBL" id="CP098808">
    <property type="protein sequence ID" value="USJ25699.1"/>
    <property type="molecule type" value="Genomic_DNA"/>
</dbReference>
<gene>
    <name evidence="4" type="ORF">NE863_24835</name>
</gene>
<organism evidence="4 5">
    <name type="scientific">Ensifer adhaerens</name>
    <name type="common">Sinorhizobium morelense</name>
    <dbReference type="NCBI Taxonomy" id="106592"/>
    <lineage>
        <taxon>Bacteria</taxon>
        <taxon>Pseudomonadati</taxon>
        <taxon>Pseudomonadota</taxon>
        <taxon>Alphaproteobacteria</taxon>
        <taxon>Hyphomicrobiales</taxon>
        <taxon>Rhizobiaceae</taxon>
        <taxon>Sinorhizobium/Ensifer group</taxon>
        <taxon>Ensifer</taxon>
    </lineage>
</organism>
<evidence type="ECO:0000256" key="1">
    <source>
        <dbReference type="ARBA" id="ARBA00022676"/>
    </source>
</evidence>
<dbReference type="Pfam" id="PF00534">
    <property type="entry name" value="Glycos_transf_1"/>
    <property type="match status" value="1"/>
</dbReference>
<accession>A0A9Q8YDI0</accession>
<dbReference type="PANTHER" id="PTHR12526">
    <property type="entry name" value="GLYCOSYLTRANSFERASE"/>
    <property type="match status" value="1"/>
</dbReference>
<dbReference type="Gene3D" id="3.40.50.2000">
    <property type="entry name" value="Glycogen Phosphorylase B"/>
    <property type="match status" value="2"/>
</dbReference>
<reference evidence="4" key="1">
    <citation type="submission" date="2022-06" db="EMBL/GenBank/DDBJ databases">
        <title>Physiological and biochemical characterization and genomic elucidation of a strain of the genus Ensifer adhaerens M8 that combines arsenic oxidation and chromium reduction.</title>
        <authorList>
            <person name="Li X."/>
            <person name="Yu c."/>
        </authorList>
    </citation>
    <scope>NUCLEOTIDE SEQUENCE</scope>
    <source>
        <strain evidence="4">M8</strain>
        <plasmid evidence="4">pA</plasmid>
    </source>
</reference>
<evidence type="ECO:0000313" key="4">
    <source>
        <dbReference type="EMBL" id="USJ25699.1"/>
    </source>
</evidence>
<dbReference type="SUPFAM" id="SSF53756">
    <property type="entry name" value="UDP-Glycosyltransferase/glycogen phosphorylase"/>
    <property type="match status" value="1"/>
</dbReference>
<feature type="domain" description="Glycosyl transferase family 1" evidence="3">
    <location>
        <begin position="197"/>
        <end position="364"/>
    </location>
</feature>
<dbReference type="PANTHER" id="PTHR12526:SF510">
    <property type="entry name" value="D-INOSITOL 3-PHOSPHATE GLYCOSYLTRANSFERASE"/>
    <property type="match status" value="1"/>
</dbReference>
<dbReference type="AlphaFoldDB" id="A0A9Q8YDI0"/>
<keyword evidence="1" id="KW-0328">Glycosyltransferase</keyword>
<protein>
    <submittedName>
        <fullName evidence="4">Glycosyltransferase family 4 protein</fullName>
    </submittedName>
</protein>
<keyword evidence="4" id="KW-0614">Plasmid</keyword>
<evidence type="ECO:0000313" key="5">
    <source>
        <dbReference type="Proteomes" id="UP001055460"/>
    </source>
</evidence>
<dbReference type="RefSeq" id="WP_143106254.1">
    <property type="nucleotide sequence ID" value="NZ_CP098808.1"/>
</dbReference>
<proteinExistence type="predicted"/>
<keyword evidence="2" id="KW-0808">Transferase</keyword>
<geneLocation type="plasmid" evidence="4 5">
    <name>pA</name>
</geneLocation>
<dbReference type="GO" id="GO:0016757">
    <property type="term" value="F:glycosyltransferase activity"/>
    <property type="evidence" value="ECO:0007669"/>
    <property type="project" value="UniProtKB-KW"/>
</dbReference>
<evidence type="ECO:0000259" key="3">
    <source>
        <dbReference type="Pfam" id="PF00534"/>
    </source>
</evidence>
<dbReference type="InterPro" id="IPR001296">
    <property type="entry name" value="Glyco_trans_1"/>
</dbReference>
<dbReference type="CDD" id="cd03801">
    <property type="entry name" value="GT4_PimA-like"/>
    <property type="match status" value="1"/>
</dbReference>
<evidence type="ECO:0000256" key="2">
    <source>
        <dbReference type="ARBA" id="ARBA00022679"/>
    </source>
</evidence>
<name>A0A9Q8YDI0_ENSAD</name>
<sequence length="401" mass="44887">MSQKAITVGFPFSGDDIGGSHISALNLISSFDRDRITPIVFVHHPRKALSRYMDENKIDYVTIEDIDILSPQRDRPFATRSFSALRYPISMVKIINLLRRHNIDIVHTNDGAIHTTWALPTYLAGAKLLWHHRGDPRARAVNMLAPLLAKHVVTVSRFAQPAKPLLPLEGRISVLHSPFRHPDQVPDREESRLALVRELGLPEETRFVGYFGLLNERKRPLRFVEAVHAFHRSNPDFPIAGLLFGAPEQAGPRLDLETAERARALGIADKIHLMGFRHPVAPYMCAVDILLVPAMSEPFGRTLIEAMMYGTPVVATNHGGNPEAIENDVTGFLVEPENPEAFVAPMERLLKDRNEWQRISETARTSTLAAYGIKPHVDGIVSIYQRILGRRPSDISAHAAH</sequence>